<dbReference type="OrthoDB" id="434989at2759"/>
<protein>
    <submittedName>
        <fullName evidence="4">PAP-associated domain-containing protein</fullName>
    </submittedName>
</protein>
<name>A0A7I5ECY7_HAECO</name>
<dbReference type="PANTHER" id="PTHR12271:SF12">
    <property type="entry name" value="POLYMERASE NUCLEOTIDYL TRANSFERASE DOMAIN-CONTAINING PROTEIN"/>
    <property type="match status" value="1"/>
</dbReference>
<feature type="region of interest" description="Disordered" evidence="1">
    <location>
        <begin position="47"/>
        <end position="66"/>
    </location>
</feature>
<dbReference type="Gene3D" id="1.10.1410.10">
    <property type="match status" value="1"/>
</dbReference>
<dbReference type="Pfam" id="PF22600">
    <property type="entry name" value="MTPAP-like_central"/>
    <property type="match status" value="1"/>
</dbReference>
<proteinExistence type="predicted"/>
<keyword evidence="3" id="KW-1185">Reference proteome</keyword>
<dbReference type="InterPro" id="IPR043519">
    <property type="entry name" value="NT_sf"/>
</dbReference>
<dbReference type="SUPFAM" id="SSF81631">
    <property type="entry name" value="PAP/OAS1 substrate-binding domain"/>
    <property type="match status" value="1"/>
</dbReference>
<organism evidence="3 4">
    <name type="scientific">Haemonchus contortus</name>
    <name type="common">Barber pole worm</name>
    <dbReference type="NCBI Taxonomy" id="6289"/>
    <lineage>
        <taxon>Eukaryota</taxon>
        <taxon>Metazoa</taxon>
        <taxon>Ecdysozoa</taxon>
        <taxon>Nematoda</taxon>
        <taxon>Chromadorea</taxon>
        <taxon>Rhabditida</taxon>
        <taxon>Rhabditina</taxon>
        <taxon>Rhabditomorpha</taxon>
        <taxon>Strongyloidea</taxon>
        <taxon>Trichostrongylidae</taxon>
        <taxon>Haemonchus</taxon>
    </lineage>
</organism>
<dbReference type="GO" id="GO:0050265">
    <property type="term" value="F:RNA uridylyltransferase activity"/>
    <property type="evidence" value="ECO:0007669"/>
    <property type="project" value="TreeGrafter"/>
</dbReference>
<evidence type="ECO:0000256" key="1">
    <source>
        <dbReference type="SAM" id="MobiDB-lite"/>
    </source>
</evidence>
<dbReference type="Proteomes" id="UP000025227">
    <property type="component" value="Unplaced"/>
</dbReference>
<dbReference type="SUPFAM" id="SSF81301">
    <property type="entry name" value="Nucleotidyltransferase"/>
    <property type="match status" value="1"/>
</dbReference>
<dbReference type="PANTHER" id="PTHR12271">
    <property type="entry name" value="POLY A POLYMERASE CID PAP -RELATED"/>
    <property type="match status" value="1"/>
</dbReference>
<evidence type="ECO:0000259" key="2">
    <source>
        <dbReference type="Pfam" id="PF22600"/>
    </source>
</evidence>
<evidence type="ECO:0000313" key="3">
    <source>
        <dbReference type="Proteomes" id="UP000025227"/>
    </source>
</evidence>
<feature type="compositionally biased region" description="Basic and acidic residues" evidence="1">
    <location>
        <begin position="47"/>
        <end position="58"/>
    </location>
</feature>
<sequence>MIGRTAFRRLATKARAIATGSREGRSNAAFVETIRSRHGLQLESLDQKLDEADRRRTDSQATTSELPQSLASRVLSRGCRFVRVGSSVNGLSSDNSDIDLVFFPTDDSRRRLFLKDFHGNADFKMQFITAISNVITREFANMGTPVECSVILHHLRVPLLIVHLQNGLSVDIQFPDETFQAIRNTNLMRHYVHCDNRLSKLFLYLRFLFDALEIRDSKYGLLSSYHILLLAVHFLQSGQALSPWPVLPVLCKTHNSLVGGHIPIQDVVTALDSRHQPIDWTSNNKMTTAELIVRFVDYYSTFDASQNAIYIEKGLAARRKQVSGDIHLLLLDPYSRTTVCRSGIAAKAFADSMQYLRRKMVHEKLRSIPGLVPHISGSFFIQSADKMGIVAYSR</sequence>
<dbReference type="AlphaFoldDB" id="A0A7I5ECY7"/>
<reference evidence="4" key="1">
    <citation type="submission" date="2020-12" db="UniProtKB">
        <authorList>
            <consortium name="WormBaseParasite"/>
        </authorList>
    </citation>
    <scope>IDENTIFICATION</scope>
    <source>
        <strain evidence="4">MHco3</strain>
    </source>
</reference>
<dbReference type="InterPro" id="IPR054708">
    <property type="entry name" value="MTPAP-like_central"/>
</dbReference>
<evidence type="ECO:0000313" key="4">
    <source>
        <dbReference type="WBParaSite" id="HCON_00148910-00001"/>
    </source>
</evidence>
<dbReference type="WBParaSite" id="HCON_00148910-00001">
    <property type="protein sequence ID" value="HCON_00148910-00001"/>
    <property type="gene ID" value="HCON_00148910"/>
</dbReference>
<feature type="domain" description="Poly(A) RNA polymerase mitochondrial-like central palm" evidence="2">
    <location>
        <begin position="69"/>
        <end position="192"/>
    </location>
</feature>
<accession>A0A7I5ECY7</accession>
<dbReference type="GO" id="GO:0031123">
    <property type="term" value="P:RNA 3'-end processing"/>
    <property type="evidence" value="ECO:0007669"/>
    <property type="project" value="TreeGrafter"/>
</dbReference>
<dbReference type="Gene3D" id="3.30.460.10">
    <property type="entry name" value="Beta Polymerase, domain 2"/>
    <property type="match status" value="1"/>
</dbReference>